<dbReference type="Gene3D" id="1.20.1280.50">
    <property type="match status" value="1"/>
</dbReference>
<sequence length="230" mass="26345">MRGGATERSAIEPSNSLSFLFKHSAMAENDYEREEEEEEDLVLLGRFYGMGMKRRRNSMIFNSQEANRIADKVEELGGPSFADLPCVITTSIMLRLPIKSLLICKCVCKSWNTLISDPRFAKLHFKRAPVSVMIRTNGPKRVSRALHLLEYEPEKFHRSNYGDDFCCCDVDGMYKPECNRHVKLEPKFKLPLRDAKLVLSKRDEIKSGGRKTNYIPCQPKDDKFAMGNSL</sequence>
<comment type="caution">
    <text evidence="2">The sequence shown here is derived from an EMBL/GenBank/DDBJ whole genome shotgun (WGS) entry which is preliminary data.</text>
</comment>
<dbReference type="EMBL" id="JAYWIO010000003">
    <property type="protein sequence ID" value="KAK7276796.1"/>
    <property type="molecule type" value="Genomic_DNA"/>
</dbReference>
<dbReference type="CDD" id="cd22157">
    <property type="entry name" value="F-box_AtFBW1-like"/>
    <property type="match status" value="1"/>
</dbReference>
<dbReference type="SUPFAM" id="SSF81383">
    <property type="entry name" value="F-box domain"/>
    <property type="match status" value="1"/>
</dbReference>
<dbReference type="SMART" id="SM00256">
    <property type="entry name" value="FBOX"/>
    <property type="match status" value="1"/>
</dbReference>
<dbReference type="AlphaFoldDB" id="A0AAN9FLC1"/>
<evidence type="ECO:0000313" key="2">
    <source>
        <dbReference type="EMBL" id="KAK7276796.1"/>
    </source>
</evidence>
<gene>
    <name evidence="2" type="ORF">RIF29_17942</name>
</gene>
<feature type="domain" description="F-box" evidence="1">
    <location>
        <begin position="78"/>
        <end position="128"/>
    </location>
</feature>
<dbReference type="Pfam" id="PF00646">
    <property type="entry name" value="F-box"/>
    <property type="match status" value="1"/>
</dbReference>
<dbReference type="PANTHER" id="PTHR47993:SF354">
    <property type="entry name" value="F-BOX DOMAIN-CONTAINING PROTEIN"/>
    <property type="match status" value="1"/>
</dbReference>
<dbReference type="PROSITE" id="PS50181">
    <property type="entry name" value="FBOX"/>
    <property type="match status" value="1"/>
</dbReference>
<reference evidence="2 3" key="1">
    <citation type="submission" date="2024-01" db="EMBL/GenBank/DDBJ databases">
        <title>The genomes of 5 underutilized Papilionoideae crops provide insights into root nodulation and disease resistanc.</title>
        <authorList>
            <person name="Yuan L."/>
        </authorList>
    </citation>
    <scope>NUCLEOTIDE SEQUENCE [LARGE SCALE GENOMIC DNA]</scope>
    <source>
        <strain evidence="2">ZHUSHIDOU_FW_LH</strain>
        <tissue evidence="2">Leaf</tissue>
    </source>
</reference>
<dbReference type="Proteomes" id="UP001372338">
    <property type="component" value="Unassembled WGS sequence"/>
</dbReference>
<protein>
    <recommendedName>
        <fullName evidence="1">F-box domain-containing protein</fullName>
    </recommendedName>
</protein>
<dbReference type="InterPro" id="IPR050233">
    <property type="entry name" value="A_thaliana_F-box"/>
</dbReference>
<name>A0AAN9FLC1_CROPI</name>
<dbReference type="PANTHER" id="PTHR47993">
    <property type="entry name" value="OS09G0372900 PROTEIN-RELATED"/>
    <property type="match status" value="1"/>
</dbReference>
<dbReference type="InterPro" id="IPR001810">
    <property type="entry name" value="F-box_dom"/>
</dbReference>
<accession>A0AAN9FLC1</accession>
<evidence type="ECO:0000313" key="3">
    <source>
        <dbReference type="Proteomes" id="UP001372338"/>
    </source>
</evidence>
<evidence type="ECO:0000259" key="1">
    <source>
        <dbReference type="PROSITE" id="PS50181"/>
    </source>
</evidence>
<keyword evidence="3" id="KW-1185">Reference proteome</keyword>
<organism evidence="2 3">
    <name type="scientific">Crotalaria pallida</name>
    <name type="common">Smooth rattlebox</name>
    <name type="synonym">Crotalaria striata</name>
    <dbReference type="NCBI Taxonomy" id="3830"/>
    <lineage>
        <taxon>Eukaryota</taxon>
        <taxon>Viridiplantae</taxon>
        <taxon>Streptophyta</taxon>
        <taxon>Embryophyta</taxon>
        <taxon>Tracheophyta</taxon>
        <taxon>Spermatophyta</taxon>
        <taxon>Magnoliopsida</taxon>
        <taxon>eudicotyledons</taxon>
        <taxon>Gunneridae</taxon>
        <taxon>Pentapetalae</taxon>
        <taxon>rosids</taxon>
        <taxon>fabids</taxon>
        <taxon>Fabales</taxon>
        <taxon>Fabaceae</taxon>
        <taxon>Papilionoideae</taxon>
        <taxon>50 kb inversion clade</taxon>
        <taxon>genistoids sensu lato</taxon>
        <taxon>core genistoids</taxon>
        <taxon>Crotalarieae</taxon>
        <taxon>Crotalaria</taxon>
    </lineage>
</organism>
<proteinExistence type="predicted"/>
<dbReference type="InterPro" id="IPR036047">
    <property type="entry name" value="F-box-like_dom_sf"/>
</dbReference>